<reference evidence="4 5" key="1">
    <citation type="submission" date="2016-11" db="EMBL/GenBank/DDBJ databases">
        <title>A multilocus sequence analysis scheme for characterization of bacteria in the genus Thioclava.</title>
        <authorList>
            <person name="Liu Y."/>
            <person name="Shao Z."/>
        </authorList>
    </citation>
    <scope>NUCLEOTIDE SEQUENCE [LARGE SCALE GENOMIC DNA]</scope>
    <source>
        <strain evidence="4 5">11.10-0-13</strain>
    </source>
</reference>
<evidence type="ECO:0000256" key="2">
    <source>
        <dbReference type="PROSITE-ProRule" id="PRU00110"/>
    </source>
</evidence>
<organism evidence="4 5">
    <name type="scientific">Thioclava marina</name>
    <dbReference type="NCBI Taxonomy" id="1915077"/>
    <lineage>
        <taxon>Bacteria</taxon>
        <taxon>Pseudomonadati</taxon>
        <taxon>Pseudomonadota</taxon>
        <taxon>Alphaproteobacteria</taxon>
        <taxon>Rhodobacterales</taxon>
        <taxon>Paracoccaceae</taxon>
        <taxon>Thioclava</taxon>
    </lineage>
</organism>
<keyword evidence="2" id="KW-0597">Phosphoprotein</keyword>
<dbReference type="GO" id="GO:0016301">
    <property type="term" value="F:kinase activity"/>
    <property type="evidence" value="ECO:0007669"/>
    <property type="project" value="UniProtKB-KW"/>
</dbReference>
<keyword evidence="1" id="KW-0902">Two-component regulatory system</keyword>
<dbReference type="InterPro" id="IPR008207">
    <property type="entry name" value="Sig_transdc_His_kin_Hpt_dom"/>
</dbReference>
<comment type="caution">
    <text evidence="4">The sequence shown here is derived from an EMBL/GenBank/DDBJ whole genome shotgun (WGS) entry which is preliminary data.</text>
</comment>
<dbReference type="Pfam" id="PF01627">
    <property type="entry name" value="Hpt"/>
    <property type="match status" value="1"/>
</dbReference>
<gene>
    <name evidence="4" type="ORF">BMG00_09800</name>
</gene>
<keyword evidence="5" id="KW-1185">Reference proteome</keyword>
<evidence type="ECO:0000259" key="3">
    <source>
        <dbReference type="PROSITE" id="PS50894"/>
    </source>
</evidence>
<dbReference type="SUPFAM" id="SSF47226">
    <property type="entry name" value="Histidine-containing phosphotransfer domain, HPT domain"/>
    <property type="match status" value="1"/>
</dbReference>
<dbReference type="Gene3D" id="1.20.120.160">
    <property type="entry name" value="HPT domain"/>
    <property type="match status" value="1"/>
</dbReference>
<dbReference type="EMBL" id="MPZS01000001">
    <property type="protein sequence ID" value="OOY14018.1"/>
    <property type="molecule type" value="Genomic_DNA"/>
</dbReference>
<feature type="modified residue" description="Phosphohistidine" evidence="2">
    <location>
        <position position="49"/>
    </location>
</feature>
<proteinExistence type="predicted"/>
<protein>
    <submittedName>
        <fullName evidence="4">Histidine kinase</fullName>
    </submittedName>
</protein>
<sequence length="109" mass="12124">MIDWERVRELRHEIGADGFAEVVELFLDEVESVVMRLGSRPDRLEEDLHFLKGSAWNLGFRDFGGMCQRGERLAATGEGGKVEIAAILGSYGESKTIFMGRLTEFTAAA</sequence>
<accession>A0ABX3MS76</accession>
<name>A0ABX3MS76_9RHOB</name>
<keyword evidence="4" id="KW-0418">Kinase</keyword>
<feature type="domain" description="HPt" evidence="3">
    <location>
        <begin position="8"/>
        <end position="105"/>
    </location>
</feature>
<evidence type="ECO:0000313" key="4">
    <source>
        <dbReference type="EMBL" id="OOY14018.1"/>
    </source>
</evidence>
<evidence type="ECO:0000313" key="5">
    <source>
        <dbReference type="Proteomes" id="UP000242224"/>
    </source>
</evidence>
<dbReference type="Proteomes" id="UP000242224">
    <property type="component" value="Unassembled WGS sequence"/>
</dbReference>
<keyword evidence="4" id="KW-0808">Transferase</keyword>
<evidence type="ECO:0000256" key="1">
    <source>
        <dbReference type="ARBA" id="ARBA00023012"/>
    </source>
</evidence>
<dbReference type="InterPro" id="IPR036641">
    <property type="entry name" value="HPT_dom_sf"/>
</dbReference>
<dbReference type="PROSITE" id="PS50894">
    <property type="entry name" value="HPT"/>
    <property type="match status" value="1"/>
</dbReference>
<dbReference type="RefSeq" id="WP_078526858.1">
    <property type="nucleotide sequence ID" value="NZ_JACIZB010000033.1"/>
</dbReference>